<gene>
    <name evidence="2" type="ORF">LTR24_005428</name>
</gene>
<accession>A0ABR0K9C7</accession>
<reference evidence="2 3" key="1">
    <citation type="submission" date="2023-08" db="EMBL/GenBank/DDBJ databases">
        <title>Black Yeasts Isolated from many extreme environments.</title>
        <authorList>
            <person name="Coleine C."/>
            <person name="Stajich J.E."/>
            <person name="Selbmann L."/>
        </authorList>
    </citation>
    <scope>NUCLEOTIDE SEQUENCE [LARGE SCALE GENOMIC DNA]</scope>
    <source>
        <strain evidence="2 3">CCFEE 5885</strain>
    </source>
</reference>
<dbReference type="Proteomes" id="UP001345013">
    <property type="component" value="Unassembled WGS sequence"/>
</dbReference>
<evidence type="ECO:0000256" key="1">
    <source>
        <dbReference type="SAM" id="MobiDB-lite"/>
    </source>
</evidence>
<organism evidence="2 3">
    <name type="scientific">Lithohypha guttulata</name>
    <dbReference type="NCBI Taxonomy" id="1690604"/>
    <lineage>
        <taxon>Eukaryota</taxon>
        <taxon>Fungi</taxon>
        <taxon>Dikarya</taxon>
        <taxon>Ascomycota</taxon>
        <taxon>Pezizomycotina</taxon>
        <taxon>Eurotiomycetes</taxon>
        <taxon>Chaetothyriomycetidae</taxon>
        <taxon>Chaetothyriales</taxon>
        <taxon>Trichomeriaceae</taxon>
        <taxon>Lithohypha</taxon>
    </lineage>
</organism>
<name>A0ABR0K9C7_9EURO</name>
<feature type="region of interest" description="Disordered" evidence="1">
    <location>
        <begin position="318"/>
        <end position="429"/>
    </location>
</feature>
<comment type="caution">
    <text evidence="2">The sequence shown here is derived from an EMBL/GenBank/DDBJ whole genome shotgun (WGS) entry which is preliminary data.</text>
</comment>
<feature type="compositionally biased region" description="Basic and acidic residues" evidence="1">
    <location>
        <begin position="523"/>
        <end position="546"/>
    </location>
</feature>
<protein>
    <submittedName>
        <fullName evidence="2">Uncharacterized protein</fullName>
    </submittedName>
</protein>
<evidence type="ECO:0000313" key="2">
    <source>
        <dbReference type="EMBL" id="KAK5092177.1"/>
    </source>
</evidence>
<keyword evidence="3" id="KW-1185">Reference proteome</keyword>
<dbReference type="EMBL" id="JAVRRG010000062">
    <property type="protein sequence ID" value="KAK5092177.1"/>
    <property type="molecule type" value="Genomic_DNA"/>
</dbReference>
<sequence length="599" mass="66727">MALTNTGMGSWVPSDLFETWKDDVVSVRDLYREKKYRRCAVLCSELLTNAVHPVHKTFLFFYQAVCYESLGHISHDCSSNKIPLFEQARDAFTSASEALPLPFLTTPDGLYDAPGSSPGYATFDVLELYKAGSPSVYSVPSPFKQTPYRHQSTSAVSPLTTEPVSGVPVVYTVANFDDYSPRQPMKTGPPVQQPLDKGTNICHTYSAMTLRQRARSRHKAHLSRSLSSQHALAEHLVPSPLFSRGPASNKESQSDIATGIDSSLSQVTFSKPLPPTPINRDLPALPFNHHPHFVRKGKRLMIVPRRKTALATLISRFEGRPPFDSPTPADSTGKDIVLAEPTPTTERFKRISSTFAEKQDSDSHSTAQVQALGEPRILNQKVLPRKSSHSPHSTSDSQKPLPSTPCPKPRQQVPVPQPPPSSHQIHTPMPTSSTAAILFTPPQSPRSSSHLQAYNAHLSSLRTLIKSHITNINAKITQTSAVQLAHEDEKRRRFANMHSYSHSRQPHSHSRSSVGQLEPTSPTDRKTRDRNRDRNSKPHPSKDARLRSFWNLQIKDAQRQNRSDADGVDEEKRKRIERLRGEGGGVEERHEGEVRVEGE</sequence>
<feature type="compositionally biased region" description="Basic and acidic residues" evidence="1">
    <location>
        <begin position="556"/>
        <end position="599"/>
    </location>
</feature>
<evidence type="ECO:0000313" key="3">
    <source>
        <dbReference type="Proteomes" id="UP001345013"/>
    </source>
</evidence>
<proteinExistence type="predicted"/>
<feature type="region of interest" description="Disordered" evidence="1">
    <location>
        <begin position="498"/>
        <end position="599"/>
    </location>
</feature>